<sequence>MTVDARSTARARIEQALDRFFDDRVRAGAAYGPDFSDLWARGAEHARGGKLLRPRLFLEAVEAFEATEGPHDPVGQESVDSLAAVIEILHFAFLLHDDVIDGDVVRRHRPNLIGTIRDLHPEAPAASSLHWGSSAAILMGDLLLSSAVLRCARLPLPGPVHARVLDLVDEAITETVAGEQLDVGLGDGAIAPDLSTVLSMTTLKTATYSFALPLRLAGALSGAGPRVDATLAEVGRDLGFAFQVQDDLLTMFGDPAAHGKDVLSDLREGKQTVLVAFLRSTERWHEVADVLGAPALREADADRVRTVVQECGARDFAEHLVAERLREVMVGLDRSLLADPVRRVITDCVERIEGRDA</sequence>
<dbReference type="EMBL" id="FXZM01000015">
    <property type="protein sequence ID" value="SMY13039.1"/>
    <property type="molecule type" value="Genomic_DNA"/>
</dbReference>
<dbReference type="Gene3D" id="1.10.600.10">
    <property type="entry name" value="Farnesyl Diphosphate Synthase"/>
    <property type="match status" value="1"/>
</dbReference>
<comment type="cofactor">
    <cofactor evidence="1">
        <name>Mg(2+)</name>
        <dbReference type="ChEBI" id="CHEBI:18420"/>
    </cofactor>
</comment>
<dbReference type="Pfam" id="PF00348">
    <property type="entry name" value="polyprenyl_synt"/>
    <property type="match status" value="1"/>
</dbReference>
<keyword evidence="3 6" id="KW-0808">Transferase</keyword>
<keyword evidence="4" id="KW-0479">Metal-binding</keyword>
<dbReference type="Proteomes" id="UP000234462">
    <property type="component" value="Unassembled WGS sequence"/>
</dbReference>
<dbReference type="EC" id="2.5.1.29" evidence="7"/>
<evidence type="ECO:0000256" key="5">
    <source>
        <dbReference type="ARBA" id="ARBA00022842"/>
    </source>
</evidence>
<dbReference type="CDD" id="cd00685">
    <property type="entry name" value="Trans_IPPS_HT"/>
    <property type="match status" value="1"/>
</dbReference>
<keyword evidence="8" id="KW-1185">Reference proteome</keyword>
<dbReference type="GO" id="GO:0008299">
    <property type="term" value="P:isoprenoid biosynthetic process"/>
    <property type="evidence" value="ECO:0007669"/>
    <property type="project" value="InterPro"/>
</dbReference>
<dbReference type="PROSITE" id="PS00723">
    <property type="entry name" value="POLYPRENYL_SYNTHASE_1"/>
    <property type="match status" value="1"/>
</dbReference>
<dbReference type="GO" id="GO:0004311">
    <property type="term" value="F:geranylgeranyl diphosphate synthase activity"/>
    <property type="evidence" value="ECO:0007669"/>
    <property type="project" value="UniProtKB-EC"/>
</dbReference>
<evidence type="ECO:0000256" key="6">
    <source>
        <dbReference type="RuleBase" id="RU004466"/>
    </source>
</evidence>
<dbReference type="InterPro" id="IPR033749">
    <property type="entry name" value="Polyprenyl_synt_CS"/>
</dbReference>
<evidence type="ECO:0000256" key="1">
    <source>
        <dbReference type="ARBA" id="ARBA00001946"/>
    </source>
</evidence>
<dbReference type="GO" id="GO:0004337">
    <property type="term" value="F:(2E,6E)-farnesyl diphosphate synthase activity"/>
    <property type="evidence" value="ECO:0007669"/>
    <property type="project" value="UniProtKB-EC"/>
</dbReference>
<dbReference type="InterPro" id="IPR000092">
    <property type="entry name" value="Polyprenyl_synt"/>
</dbReference>
<accession>A0A2H1L831</accession>
<dbReference type="PANTHER" id="PTHR12001:SF85">
    <property type="entry name" value="SHORT CHAIN ISOPRENYL DIPHOSPHATE SYNTHASE"/>
    <property type="match status" value="1"/>
</dbReference>
<evidence type="ECO:0000313" key="7">
    <source>
        <dbReference type="EMBL" id="SMY13039.1"/>
    </source>
</evidence>
<gene>
    <name evidence="7" type="ORF">BJEO58_02647</name>
</gene>
<dbReference type="PANTHER" id="PTHR12001">
    <property type="entry name" value="GERANYLGERANYL PYROPHOSPHATE SYNTHASE"/>
    <property type="match status" value="1"/>
</dbReference>
<protein>
    <submittedName>
        <fullName evidence="7">Geranylgeranyl diphosphate synthase, type II</fullName>
        <ecNumber evidence="7">2.5.1.1</ecNumber>
        <ecNumber evidence="7">2.5.1.10</ecNumber>
        <ecNumber evidence="7">2.5.1.29</ecNumber>
    </submittedName>
</protein>
<dbReference type="SUPFAM" id="SSF48576">
    <property type="entry name" value="Terpenoid synthases"/>
    <property type="match status" value="1"/>
</dbReference>
<dbReference type="GO" id="GO:0004161">
    <property type="term" value="F:dimethylallyltranstransferase activity"/>
    <property type="evidence" value="ECO:0007669"/>
    <property type="project" value="UniProtKB-EC"/>
</dbReference>
<dbReference type="RefSeq" id="WP_180951958.1">
    <property type="nucleotide sequence ID" value="NZ_FXZM01000015.1"/>
</dbReference>
<organism evidence="7 8">
    <name type="scientific">Brevibacterium jeotgali</name>
    <dbReference type="NCBI Taxonomy" id="1262550"/>
    <lineage>
        <taxon>Bacteria</taxon>
        <taxon>Bacillati</taxon>
        <taxon>Actinomycetota</taxon>
        <taxon>Actinomycetes</taxon>
        <taxon>Micrococcales</taxon>
        <taxon>Brevibacteriaceae</taxon>
        <taxon>Brevibacterium</taxon>
    </lineage>
</organism>
<evidence type="ECO:0000256" key="2">
    <source>
        <dbReference type="ARBA" id="ARBA00006706"/>
    </source>
</evidence>
<dbReference type="EC" id="2.5.1.1" evidence="7"/>
<evidence type="ECO:0000256" key="3">
    <source>
        <dbReference type="ARBA" id="ARBA00022679"/>
    </source>
</evidence>
<evidence type="ECO:0000256" key="4">
    <source>
        <dbReference type="ARBA" id="ARBA00022723"/>
    </source>
</evidence>
<keyword evidence="5" id="KW-0460">Magnesium</keyword>
<dbReference type="AlphaFoldDB" id="A0A2H1L831"/>
<dbReference type="SFLD" id="SFLDS00005">
    <property type="entry name" value="Isoprenoid_Synthase_Type_I"/>
    <property type="match status" value="1"/>
</dbReference>
<evidence type="ECO:0000313" key="8">
    <source>
        <dbReference type="Proteomes" id="UP000234462"/>
    </source>
</evidence>
<comment type="similarity">
    <text evidence="2 6">Belongs to the FPP/GGPP synthase family.</text>
</comment>
<name>A0A2H1L831_9MICO</name>
<dbReference type="GO" id="GO:0046872">
    <property type="term" value="F:metal ion binding"/>
    <property type="evidence" value="ECO:0007669"/>
    <property type="project" value="UniProtKB-KW"/>
</dbReference>
<proteinExistence type="inferred from homology"/>
<reference evidence="8" key="1">
    <citation type="submission" date="2017-03" db="EMBL/GenBank/DDBJ databases">
        <authorList>
            <person name="Monnet C."/>
        </authorList>
    </citation>
    <scope>NUCLEOTIDE SEQUENCE [LARGE SCALE GENOMIC DNA]</scope>
    <source>
        <strain evidence="8">SJ5-8</strain>
    </source>
</reference>
<dbReference type="EC" id="2.5.1.10" evidence="7"/>
<dbReference type="InterPro" id="IPR008949">
    <property type="entry name" value="Isoprenoid_synthase_dom_sf"/>
</dbReference>